<dbReference type="AlphaFoldDB" id="A0A4R4YR57"/>
<gene>
    <name evidence="3" type="ORF">E1288_23935</name>
</gene>
<proteinExistence type="predicted"/>
<dbReference type="Proteomes" id="UP000294947">
    <property type="component" value="Unassembled WGS sequence"/>
</dbReference>
<name>A0A4R4YR57_9PSEU</name>
<dbReference type="Gene3D" id="1.10.150.130">
    <property type="match status" value="1"/>
</dbReference>
<accession>A0A4R4YR57</accession>
<sequence>MHRLLIALVLGKGVGDGSTAPPDRHSRQDQHDAVGRLDDVAWRARTRFRAFDGKTRLVERSGPTEKRAVERLESAIEQLQKSRARLTVDFKFRDVAGVWLEKVAQRRAETTRDNYEQTLKRIVLDRIGDLRLREISVPVLEEFFEKLEADGYSAGYRRSLSASSALDRETPHRLPSLRMATRLPERWLGLG</sequence>
<feature type="domain" description="Integrase SAM-like N-terminal" evidence="2">
    <location>
        <begin position="92"/>
        <end position="147"/>
    </location>
</feature>
<evidence type="ECO:0000313" key="3">
    <source>
        <dbReference type="EMBL" id="TDD47718.1"/>
    </source>
</evidence>
<evidence type="ECO:0000313" key="4">
    <source>
        <dbReference type="Proteomes" id="UP000294947"/>
    </source>
</evidence>
<dbReference type="InterPro" id="IPR004107">
    <property type="entry name" value="Integrase_SAM-like_N"/>
</dbReference>
<keyword evidence="1" id="KW-0238">DNA-binding</keyword>
<organism evidence="3 4">
    <name type="scientific">Saccharopolyspora elongata</name>
    <dbReference type="NCBI Taxonomy" id="2530387"/>
    <lineage>
        <taxon>Bacteria</taxon>
        <taxon>Bacillati</taxon>
        <taxon>Actinomycetota</taxon>
        <taxon>Actinomycetes</taxon>
        <taxon>Pseudonocardiales</taxon>
        <taxon>Pseudonocardiaceae</taxon>
        <taxon>Saccharopolyspora</taxon>
    </lineage>
</organism>
<evidence type="ECO:0000256" key="1">
    <source>
        <dbReference type="ARBA" id="ARBA00023125"/>
    </source>
</evidence>
<comment type="caution">
    <text evidence="3">The sequence shown here is derived from an EMBL/GenBank/DDBJ whole genome shotgun (WGS) entry which is preliminary data.</text>
</comment>
<dbReference type="Pfam" id="PF14659">
    <property type="entry name" value="Phage_int_SAM_3"/>
    <property type="match status" value="1"/>
</dbReference>
<dbReference type="InterPro" id="IPR011010">
    <property type="entry name" value="DNA_brk_join_enz"/>
</dbReference>
<dbReference type="OrthoDB" id="4326943at2"/>
<reference evidence="3 4" key="1">
    <citation type="submission" date="2019-03" db="EMBL/GenBank/DDBJ databases">
        <title>Draft genome sequences of novel Actinobacteria.</title>
        <authorList>
            <person name="Sahin N."/>
            <person name="Ay H."/>
            <person name="Saygin H."/>
        </authorList>
    </citation>
    <scope>NUCLEOTIDE SEQUENCE [LARGE SCALE GENOMIC DNA]</scope>
    <source>
        <strain evidence="3 4">7K502</strain>
    </source>
</reference>
<dbReference type="SUPFAM" id="SSF56349">
    <property type="entry name" value="DNA breaking-rejoining enzymes"/>
    <property type="match status" value="1"/>
</dbReference>
<protein>
    <recommendedName>
        <fullName evidence="2">Integrase SAM-like N-terminal domain-containing protein</fullName>
    </recommendedName>
</protein>
<dbReference type="GO" id="GO:0015074">
    <property type="term" value="P:DNA integration"/>
    <property type="evidence" value="ECO:0007669"/>
    <property type="project" value="InterPro"/>
</dbReference>
<keyword evidence="4" id="KW-1185">Reference proteome</keyword>
<dbReference type="EMBL" id="SMKW01000033">
    <property type="protein sequence ID" value="TDD47718.1"/>
    <property type="molecule type" value="Genomic_DNA"/>
</dbReference>
<dbReference type="GO" id="GO:0003677">
    <property type="term" value="F:DNA binding"/>
    <property type="evidence" value="ECO:0007669"/>
    <property type="project" value="UniProtKB-KW"/>
</dbReference>
<evidence type="ECO:0000259" key="2">
    <source>
        <dbReference type="Pfam" id="PF14659"/>
    </source>
</evidence>
<dbReference type="InterPro" id="IPR010998">
    <property type="entry name" value="Integrase_recombinase_N"/>
</dbReference>